<dbReference type="AlphaFoldDB" id="A0AAQ3Q6I9"/>
<proteinExistence type="predicted"/>
<dbReference type="Proteomes" id="UP001327560">
    <property type="component" value="Chromosome 2"/>
</dbReference>
<name>A0AAQ3Q6I9_9LILI</name>
<dbReference type="EMBL" id="CP136891">
    <property type="protein sequence ID" value="WOK98290.1"/>
    <property type="molecule type" value="Genomic_DNA"/>
</dbReference>
<accession>A0AAQ3Q6I9</accession>
<gene>
    <name evidence="1" type="ORF">Cni_G07000</name>
</gene>
<organism evidence="1 2">
    <name type="scientific">Canna indica</name>
    <name type="common">Indian-shot</name>
    <dbReference type="NCBI Taxonomy" id="4628"/>
    <lineage>
        <taxon>Eukaryota</taxon>
        <taxon>Viridiplantae</taxon>
        <taxon>Streptophyta</taxon>
        <taxon>Embryophyta</taxon>
        <taxon>Tracheophyta</taxon>
        <taxon>Spermatophyta</taxon>
        <taxon>Magnoliopsida</taxon>
        <taxon>Liliopsida</taxon>
        <taxon>Zingiberales</taxon>
        <taxon>Cannaceae</taxon>
        <taxon>Canna</taxon>
    </lineage>
</organism>
<reference evidence="1 2" key="1">
    <citation type="submission" date="2023-10" db="EMBL/GenBank/DDBJ databases">
        <title>Chromosome-scale genome assembly provides insights into flower coloration mechanisms of Canna indica.</title>
        <authorList>
            <person name="Li C."/>
        </authorList>
    </citation>
    <scope>NUCLEOTIDE SEQUENCE [LARGE SCALE GENOMIC DNA]</scope>
    <source>
        <tissue evidence="1">Flower</tissue>
    </source>
</reference>
<protein>
    <submittedName>
        <fullName evidence="1">Uncharacterized protein</fullName>
    </submittedName>
</protein>
<sequence length="119" mass="13835">MQEQVRHFSKGVSPVLRCVASDANELSQITFSNLFHIKILLPNPKRRQDLQTHIQFLSILTRVHKFSKQNVGLEQYYGMYKYNFISNSPAYSRLKAAAHVDFSQRLPMPVKEKESIQLL</sequence>
<evidence type="ECO:0000313" key="2">
    <source>
        <dbReference type="Proteomes" id="UP001327560"/>
    </source>
</evidence>
<evidence type="ECO:0000313" key="1">
    <source>
        <dbReference type="EMBL" id="WOK98290.1"/>
    </source>
</evidence>
<keyword evidence="2" id="KW-1185">Reference proteome</keyword>